<gene>
    <name evidence="7" type="ORF">HETSPECPRED_007747</name>
</gene>
<organism evidence="7 8">
    <name type="scientific">Heterodermia speciosa</name>
    <dbReference type="NCBI Taxonomy" id="116794"/>
    <lineage>
        <taxon>Eukaryota</taxon>
        <taxon>Fungi</taxon>
        <taxon>Dikarya</taxon>
        <taxon>Ascomycota</taxon>
        <taxon>Pezizomycotina</taxon>
        <taxon>Lecanoromycetes</taxon>
        <taxon>OSLEUM clade</taxon>
        <taxon>Lecanoromycetidae</taxon>
        <taxon>Caliciales</taxon>
        <taxon>Physciaceae</taxon>
        <taxon>Heterodermia</taxon>
    </lineage>
</organism>
<keyword evidence="3 6" id="KW-1133">Transmembrane helix</keyword>
<keyword evidence="2 6" id="KW-0812">Transmembrane</keyword>
<dbReference type="AlphaFoldDB" id="A0A8H3IT50"/>
<proteinExistence type="predicted"/>
<dbReference type="PANTHER" id="PTHR46494">
    <property type="entry name" value="CORA FAMILY METAL ION TRANSPORTER (EUROFUNG)"/>
    <property type="match status" value="1"/>
</dbReference>
<accession>A0A8H3IT50</accession>
<feature type="compositionally biased region" description="Basic and acidic residues" evidence="5">
    <location>
        <begin position="118"/>
        <end position="132"/>
    </location>
</feature>
<dbReference type="GO" id="GO:0005886">
    <property type="term" value="C:plasma membrane"/>
    <property type="evidence" value="ECO:0007669"/>
    <property type="project" value="UniProtKB-SubCell"/>
</dbReference>
<evidence type="ECO:0000256" key="4">
    <source>
        <dbReference type="ARBA" id="ARBA00023136"/>
    </source>
</evidence>
<feature type="transmembrane region" description="Helical" evidence="6">
    <location>
        <begin position="619"/>
        <end position="636"/>
    </location>
</feature>
<feature type="region of interest" description="Disordered" evidence="5">
    <location>
        <begin position="118"/>
        <end position="139"/>
    </location>
</feature>
<evidence type="ECO:0000313" key="8">
    <source>
        <dbReference type="Proteomes" id="UP000664521"/>
    </source>
</evidence>
<comment type="caution">
    <text evidence="7">The sequence shown here is derived from an EMBL/GenBank/DDBJ whole genome shotgun (WGS) entry which is preliminary data.</text>
</comment>
<dbReference type="GO" id="GO:0015095">
    <property type="term" value="F:magnesium ion transmembrane transporter activity"/>
    <property type="evidence" value="ECO:0007669"/>
    <property type="project" value="TreeGrafter"/>
</dbReference>
<evidence type="ECO:0000256" key="3">
    <source>
        <dbReference type="ARBA" id="ARBA00022989"/>
    </source>
</evidence>
<keyword evidence="8" id="KW-1185">Reference proteome</keyword>
<dbReference type="SUPFAM" id="SSF144083">
    <property type="entry name" value="Magnesium transport protein CorA, transmembrane region"/>
    <property type="match status" value="1"/>
</dbReference>
<dbReference type="OrthoDB" id="341259at2759"/>
<dbReference type="GO" id="GO:0050897">
    <property type="term" value="F:cobalt ion binding"/>
    <property type="evidence" value="ECO:0007669"/>
    <property type="project" value="TreeGrafter"/>
</dbReference>
<protein>
    <submittedName>
        <fullName evidence="7">Uncharacterized protein</fullName>
    </submittedName>
</protein>
<evidence type="ECO:0000256" key="5">
    <source>
        <dbReference type="SAM" id="MobiDB-lite"/>
    </source>
</evidence>
<feature type="compositionally biased region" description="Basic and acidic residues" evidence="5">
    <location>
        <begin position="1"/>
        <end position="29"/>
    </location>
</feature>
<sequence>MSRRADREEPMWELTEDIRRASSPSERHDGRRHSSSASSSSQSTGNGGEARGSAGRRSRPSVSSATAALATVREQREHRTLSWKTAVAAEDRPSDPRLDSEETVLSSKNVLTNFEKVASRDPETERRRREQVARYGAENRSQQDVYRRLKRWADKKSRPAKDVLLGLLSEKYQQPPLPEHEELVKLAKHYYPPRGELKVHVCDFGDGRAEHTEITLGDVEEYWQQKPEWVDVRWIHAPLGIGLAHSSIEDIFLHDGEKGREFEKAGRSGWPYLETEVLNFRSQDNFQEMRDVYLLLNELEGFEERLEEHIWDGDNNSSFHSDVNWRSGHLGIKANYWNMAASDMPWQLSEGIAMGGFGGPTEGLQPIGRHIEKQTLSSHPFFAKSQIVRNPFRTFHRGDGFLMTLSPMVGANFLDKNLSKHLAEPIDLMFENDTASAVGHVYKAFAERGTSTWHRKTTEWFLIYLLSEVGCTPHVLRQGFNAPPIESAYSVVIQDLKRRRFEPWVRNETVKLVREYLNCVDELTTIRLILQKKVELFQTLLLDVKKFEADDLKYGTPPDNPAGETAEDRINFALKMVKAQHDCFERLLIDVKGSMNALFQLRSIEQNELAIVSDSQNRAILVFTGVTIIFLPLSFFTSYYGMNLTGIINTNHSEKYFWKVCGSVAFLIVLFVSLGAYRHRLKRMMVVRKIKSGGSMV</sequence>
<evidence type="ECO:0000313" key="7">
    <source>
        <dbReference type="EMBL" id="CAF9930923.1"/>
    </source>
</evidence>
<dbReference type="Gene3D" id="1.20.58.340">
    <property type="entry name" value="Magnesium transport protein CorA, transmembrane region"/>
    <property type="match status" value="1"/>
</dbReference>
<dbReference type="Pfam" id="PF01544">
    <property type="entry name" value="CorA"/>
    <property type="match status" value="1"/>
</dbReference>
<evidence type="ECO:0000256" key="6">
    <source>
        <dbReference type="SAM" id="Phobius"/>
    </source>
</evidence>
<comment type="subcellular location">
    <subcellularLocation>
        <location evidence="1">Cell membrane</location>
        <topology evidence="1">Multi-pass membrane protein</topology>
    </subcellularLocation>
</comment>
<feature type="compositionally biased region" description="Basic and acidic residues" evidence="5">
    <location>
        <begin position="89"/>
        <end position="100"/>
    </location>
</feature>
<dbReference type="InterPro" id="IPR002523">
    <property type="entry name" value="MgTranspt_CorA/ZnTranspt_ZntB"/>
</dbReference>
<dbReference type="GO" id="GO:0000287">
    <property type="term" value="F:magnesium ion binding"/>
    <property type="evidence" value="ECO:0007669"/>
    <property type="project" value="TreeGrafter"/>
</dbReference>
<name>A0A8H3IT50_9LECA</name>
<evidence type="ECO:0000256" key="1">
    <source>
        <dbReference type="ARBA" id="ARBA00004651"/>
    </source>
</evidence>
<feature type="transmembrane region" description="Helical" evidence="6">
    <location>
        <begin position="656"/>
        <end position="677"/>
    </location>
</feature>
<feature type="region of interest" description="Disordered" evidence="5">
    <location>
        <begin position="1"/>
        <end position="103"/>
    </location>
</feature>
<reference evidence="7" key="1">
    <citation type="submission" date="2021-03" db="EMBL/GenBank/DDBJ databases">
        <authorList>
            <person name="Tagirdzhanova G."/>
        </authorList>
    </citation>
    <scope>NUCLEOTIDE SEQUENCE</scope>
</reference>
<dbReference type="GO" id="GO:0015087">
    <property type="term" value="F:cobalt ion transmembrane transporter activity"/>
    <property type="evidence" value="ECO:0007669"/>
    <property type="project" value="TreeGrafter"/>
</dbReference>
<dbReference type="InterPro" id="IPR045863">
    <property type="entry name" value="CorA_TM1_TM2"/>
</dbReference>
<evidence type="ECO:0000256" key="2">
    <source>
        <dbReference type="ARBA" id="ARBA00022692"/>
    </source>
</evidence>
<dbReference type="Proteomes" id="UP000664521">
    <property type="component" value="Unassembled WGS sequence"/>
</dbReference>
<dbReference type="EMBL" id="CAJPDS010000057">
    <property type="protein sequence ID" value="CAF9930923.1"/>
    <property type="molecule type" value="Genomic_DNA"/>
</dbReference>
<keyword evidence="4 6" id="KW-0472">Membrane</keyword>
<feature type="compositionally biased region" description="Low complexity" evidence="5">
    <location>
        <begin position="60"/>
        <end position="72"/>
    </location>
</feature>
<dbReference type="PANTHER" id="PTHR46494:SF1">
    <property type="entry name" value="CORA FAMILY METAL ION TRANSPORTER (EUROFUNG)"/>
    <property type="match status" value="1"/>
</dbReference>